<dbReference type="CDD" id="cd01838">
    <property type="entry name" value="Isoamyl_acetate_hydrolase_like"/>
    <property type="match status" value="1"/>
</dbReference>
<evidence type="ECO:0000256" key="1">
    <source>
        <dbReference type="SAM" id="MobiDB-lite"/>
    </source>
</evidence>
<dbReference type="Gene3D" id="3.40.50.1110">
    <property type="entry name" value="SGNH hydrolase"/>
    <property type="match status" value="1"/>
</dbReference>
<evidence type="ECO:0000313" key="3">
    <source>
        <dbReference type="EMBL" id="CAJ2510164.1"/>
    </source>
</evidence>
<name>A0AAI8VSZ2_9PEZI</name>
<sequence length="260" mass="28881">MAYKPYPQVVLFGDSLFQGCSQIQEGFSFQGALQHHCVRVFDVINRGLSGYNTKNALEVFPDMFLPPSSSNPSIEYLLVLLGANDACLPIPTCTQGVPIDQYKANLVKIITHDLIKAHNPKILLITPPPLDEIRTRKDDLKSDSHGQPCRKAAVNAEYSEVVRKVASEVPGVVVLVDLYEALMKRAVSLTKESNPSWHPSGRPPLGYPEGQRGGLEQLLTDGLHMSGEAYRVLFDLVKDHIKPDSKTPPFKDWREMNAPH</sequence>
<keyword evidence="4" id="KW-1185">Reference proteome</keyword>
<comment type="caution">
    <text evidence="3">The sequence shown here is derived from an EMBL/GenBank/DDBJ whole genome shotgun (WGS) entry which is preliminary data.</text>
</comment>
<proteinExistence type="predicted"/>
<feature type="region of interest" description="Disordered" evidence="1">
    <location>
        <begin position="190"/>
        <end position="213"/>
    </location>
</feature>
<dbReference type="EMBL" id="CAUWAG010000013">
    <property type="protein sequence ID" value="CAJ2510164.1"/>
    <property type="molecule type" value="Genomic_DNA"/>
</dbReference>
<dbReference type="PANTHER" id="PTHR14209">
    <property type="entry name" value="ISOAMYL ACETATE-HYDROLYZING ESTERASE 1"/>
    <property type="match status" value="1"/>
</dbReference>
<dbReference type="SUPFAM" id="SSF52266">
    <property type="entry name" value="SGNH hydrolase"/>
    <property type="match status" value="1"/>
</dbReference>
<protein>
    <submittedName>
        <fullName evidence="3">Uu.00g060640.m01.CDS01</fullName>
    </submittedName>
</protein>
<feature type="domain" description="SGNH hydrolase-type esterase" evidence="2">
    <location>
        <begin position="11"/>
        <end position="200"/>
    </location>
</feature>
<accession>A0AAI8VSZ2</accession>
<reference evidence="3" key="1">
    <citation type="submission" date="2023-10" db="EMBL/GenBank/DDBJ databases">
        <authorList>
            <person name="Hackl T."/>
        </authorList>
    </citation>
    <scope>NUCLEOTIDE SEQUENCE</scope>
</reference>
<dbReference type="InterPro" id="IPR013830">
    <property type="entry name" value="SGNH_hydro"/>
</dbReference>
<evidence type="ECO:0000259" key="2">
    <source>
        <dbReference type="Pfam" id="PF13472"/>
    </source>
</evidence>
<evidence type="ECO:0000313" key="4">
    <source>
        <dbReference type="Proteomes" id="UP001295740"/>
    </source>
</evidence>
<dbReference type="AlphaFoldDB" id="A0AAI8VSZ2"/>
<dbReference type="InterPro" id="IPR045136">
    <property type="entry name" value="Iah1-like"/>
</dbReference>
<organism evidence="3 4">
    <name type="scientific">Anthostomella pinea</name>
    <dbReference type="NCBI Taxonomy" id="933095"/>
    <lineage>
        <taxon>Eukaryota</taxon>
        <taxon>Fungi</taxon>
        <taxon>Dikarya</taxon>
        <taxon>Ascomycota</taxon>
        <taxon>Pezizomycotina</taxon>
        <taxon>Sordariomycetes</taxon>
        <taxon>Xylariomycetidae</taxon>
        <taxon>Xylariales</taxon>
        <taxon>Xylariaceae</taxon>
        <taxon>Anthostomella</taxon>
    </lineage>
</organism>
<dbReference type="InterPro" id="IPR036514">
    <property type="entry name" value="SGNH_hydro_sf"/>
</dbReference>
<dbReference type="PANTHER" id="PTHR14209:SF19">
    <property type="entry name" value="ISOAMYL ACETATE-HYDROLYZING ESTERASE 1 HOMOLOG"/>
    <property type="match status" value="1"/>
</dbReference>
<dbReference type="Proteomes" id="UP001295740">
    <property type="component" value="Unassembled WGS sequence"/>
</dbReference>
<gene>
    <name evidence="3" type="ORF">KHLLAP_LOCUS10632</name>
</gene>
<dbReference type="Pfam" id="PF13472">
    <property type="entry name" value="Lipase_GDSL_2"/>
    <property type="match status" value="1"/>
</dbReference>